<evidence type="ECO:0000256" key="1">
    <source>
        <dbReference type="SAM" id="MobiDB-lite"/>
    </source>
</evidence>
<dbReference type="PANTHER" id="PTHR12910">
    <property type="entry name" value="NADH-UBIQUINONE OXIDOREDUCTASE SUBUNIT B17.2"/>
    <property type="match status" value="1"/>
</dbReference>
<feature type="region of interest" description="Disordered" evidence="1">
    <location>
        <begin position="74"/>
        <end position="128"/>
    </location>
</feature>
<dbReference type="RefSeq" id="WP_207417613.1">
    <property type="nucleotide sequence ID" value="NZ_CP061177.1"/>
</dbReference>
<evidence type="ECO:0000313" key="2">
    <source>
        <dbReference type="EMBL" id="MBO1079849.1"/>
    </source>
</evidence>
<dbReference type="Pfam" id="PF05071">
    <property type="entry name" value="NDUFA12"/>
    <property type="match status" value="1"/>
</dbReference>
<reference evidence="2 3" key="1">
    <citation type="submission" date="2020-09" db="EMBL/GenBank/DDBJ databases">
        <title>Roseomonas.</title>
        <authorList>
            <person name="Zhu W."/>
        </authorList>
    </citation>
    <scope>NUCLEOTIDE SEQUENCE [LARGE SCALE GENOMIC DNA]</scope>
    <source>
        <strain evidence="2 3">573</strain>
    </source>
</reference>
<protein>
    <submittedName>
        <fullName evidence="2">NADH:ubiquinone oxidoreductase subunit NDUFA12</fullName>
    </submittedName>
</protein>
<dbReference type="InterPro" id="IPR007763">
    <property type="entry name" value="NDUFA12"/>
</dbReference>
<sequence>MSFLHRLTTGFAVSEIGTDRFGNTYYESKKLWLNYGRTRRYVIYAGAPDPTMVPPEWHSWLHHVTAEPLSETKRYPWQQEHQPNLTGTARAYRPSGHDYAGGQRQVTTGDYQAWTPDGAAQQTGSAGS</sequence>
<accession>A0ABS3KQY8</accession>
<dbReference type="EMBL" id="JACTNG010000006">
    <property type="protein sequence ID" value="MBO1079849.1"/>
    <property type="molecule type" value="Genomic_DNA"/>
</dbReference>
<gene>
    <name evidence="2" type="ORF">IAI61_12485</name>
</gene>
<organism evidence="2 3">
    <name type="scientific">Roseomonas haemaphysalidis</name>
    <dbReference type="NCBI Taxonomy" id="2768162"/>
    <lineage>
        <taxon>Bacteria</taxon>
        <taxon>Pseudomonadati</taxon>
        <taxon>Pseudomonadota</taxon>
        <taxon>Alphaproteobacteria</taxon>
        <taxon>Acetobacterales</taxon>
        <taxon>Roseomonadaceae</taxon>
        <taxon>Roseomonas</taxon>
    </lineage>
</organism>
<name>A0ABS3KQY8_9PROT</name>
<dbReference type="PANTHER" id="PTHR12910:SF2">
    <property type="entry name" value="NADH DEHYDROGENASE [UBIQUINONE] 1 ALPHA SUBCOMPLEX SUBUNIT 12"/>
    <property type="match status" value="1"/>
</dbReference>
<comment type="caution">
    <text evidence="2">The sequence shown here is derived from an EMBL/GenBank/DDBJ whole genome shotgun (WGS) entry which is preliminary data.</text>
</comment>
<dbReference type="Proteomes" id="UP001518989">
    <property type="component" value="Unassembled WGS sequence"/>
</dbReference>
<keyword evidence="3" id="KW-1185">Reference proteome</keyword>
<proteinExistence type="predicted"/>
<evidence type="ECO:0000313" key="3">
    <source>
        <dbReference type="Proteomes" id="UP001518989"/>
    </source>
</evidence>